<dbReference type="Proteomes" id="UP000663720">
    <property type="component" value="Chromosome"/>
</dbReference>
<dbReference type="PROSITE" id="PS51462">
    <property type="entry name" value="NUDIX"/>
    <property type="match status" value="1"/>
</dbReference>
<dbReference type="InterPro" id="IPR000086">
    <property type="entry name" value="NUDIX_hydrolase_dom"/>
</dbReference>
<accession>A0A975BBH1</accession>
<dbReference type="EMBL" id="CP061799">
    <property type="protein sequence ID" value="QTA82217.1"/>
    <property type="molecule type" value="Genomic_DNA"/>
</dbReference>
<dbReference type="InterPro" id="IPR015797">
    <property type="entry name" value="NUDIX_hydrolase-like_dom_sf"/>
</dbReference>
<feature type="domain" description="Nudix hydrolase" evidence="2">
    <location>
        <begin position="7"/>
        <end position="133"/>
    </location>
</feature>
<keyword evidence="1 3" id="KW-0378">Hydrolase</keyword>
<dbReference type="KEGG" id="dli:dnl_45900"/>
<dbReference type="RefSeq" id="WP_207688173.1">
    <property type="nucleotide sequence ID" value="NZ_CP061799.1"/>
</dbReference>
<sequence>MNSKYKNPLLTVDIIIEINDGIILIERKNPPCGWALPGGFVDYGESLETAAVREAKEETSLDITLLEQFHTYSSPDRDPRHHSVTTVYIAKASGIPKAEDDAKNIDIFKKESLPVSIAFDHAKIINDYFSYKKK</sequence>
<proteinExistence type="predicted"/>
<evidence type="ECO:0000259" key="2">
    <source>
        <dbReference type="PROSITE" id="PS51462"/>
    </source>
</evidence>
<dbReference type="SUPFAM" id="SSF55811">
    <property type="entry name" value="Nudix"/>
    <property type="match status" value="1"/>
</dbReference>
<reference evidence="3" key="1">
    <citation type="journal article" date="2021" name="Microb. Physiol.">
        <title>Proteogenomic Insights into the Physiology of Marine, Sulfate-Reducing, Filamentous Desulfonema limicola and Desulfonema magnum.</title>
        <authorList>
            <person name="Schnaars V."/>
            <person name="Wohlbrand L."/>
            <person name="Scheve S."/>
            <person name="Hinrichs C."/>
            <person name="Reinhardt R."/>
            <person name="Rabus R."/>
        </authorList>
    </citation>
    <scope>NUCLEOTIDE SEQUENCE</scope>
    <source>
        <strain evidence="3">5ac10</strain>
    </source>
</reference>
<dbReference type="GO" id="GO:0016787">
    <property type="term" value="F:hydrolase activity"/>
    <property type="evidence" value="ECO:0007669"/>
    <property type="project" value="UniProtKB-KW"/>
</dbReference>
<keyword evidence="4" id="KW-1185">Reference proteome</keyword>
<dbReference type="Gene3D" id="3.90.79.10">
    <property type="entry name" value="Nucleoside Triphosphate Pyrophosphohydrolase"/>
    <property type="match status" value="1"/>
</dbReference>
<dbReference type="InterPro" id="IPR020476">
    <property type="entry name" value="Nudix_hydrolase"/>
</dbReference>
<evidence type="ECO:0000313" key="4">
    <source>
        <dbReference type="Proteomes" id="UP000663720"/>
    </source>
</evidence>
<name>A0A975BBH1_9BACT</name>
<evidence type="ECO:0000313" key="3">
    <source>
        <dbReference type="EMBL" id="QTA82217.1"/>
    </source>
</evidence>
<dbReference type="PRINTS" id="PR00502">
    <property type="entry name" value="NUDIXFAMILY"/>
</dbReference>
<dbReference type="PANTHER" id="PTHR43736">
    <property type="entry name" value="ADP-RIBOSE PYROPHOSPHATASE"/>
    <property type="match status" value="1"/>
</dbReference>
<organism evidence="3 4">
    <name type="scientific">Desulfonema limicola</name>
    <dbReference type="NCBI Taxonomy" id="45656"/>
    <lineage>
        <taxon>Bacteria</taxon>
        <taxon>Pseudomonadati</taxon>
        <taxon>Thermodesulfobacteriota</taxon>
        <taxon>Desulfobacteria</taxon>
        <taxon>Desulfobacterales</taxon>
        <taxon>Desulfococcaceae</taxon>
        <taxon>Desulfonema</taxon>
    </lineage>
</organism>
<dbReference type="PANTHER" id="PTHR43736:SF1">
    <property type="entry name" value="DIHYDRONEOPTERIN TRIPHOSPHATE DIPHOSPHATASE"/>
    <property type="match status" value="1"/>
</dbReference>
<dbReference type="CDD" id="cd18873">
    <property type="entry name" value="NUDIX_NadM_like"/>
    <property type="match status" value="1"/>
</dbReference>
<dbReference type="AlphaFoldDB" id="A0A975BBH1"/>
<dbReference type="Pfam" id="PF00293">
    <property type="entry name" value="NUDIX"/>
    <property type="match status" value="1"/>
</dbReference>
<evidence type="ECO:0000256" key="1">
    <source>
        <dbReference type="ARBA" id="ARBA00022801"/>
    </source>
</evidence>
<protein>
    <submittedName>
        <fullName evidence="3">Hydrolase, NUDIX family</fullName>
    </submittedName>
</protein>
<gene>
    <name evidence="3" type="ORF">dnl_45900</name>
</gene>